<dbReference type="eggNOG" id="ENOG502Z7NH">
    <property type="taxonomic scope" value="Bacteria"/>
</dbReference>
<sequence length="246" mass="28360">MSITPNEEWIRKYNEKKGYLSPVSDFNKYFSKNELCNKKLFHLDMGEVTFPTGNILVRDPLVYLHQEESPYFTTVPTGTFPVTTLVAEVDEDHYRYVATRIKFTENKAVSHTEALIGNEDLDSLEDGEYFGFNVDAGLATIVDTKTRDLYCNFVNQWEKENPEGNIYDNFFAQEFKNSYERNPEYQRTDGDWINFRLPGSNLSIPMIQTGFGDGVYPVYLGYDENGNICELVVQYIAVEIAFGEDE</sequence>
<reference evidence="1 2" key="1">
    <citation type="submission" date="2016-11" db="EMBL/GenBank/DDBJ databases">
        <title>Genome sequence and comparative genomic analysis of clinical strain Elizabethkingia meningoseptica 61421 PRCM.</title>
        <authorList>
            <person name="Wang M."/>
            <person name="Hu S."/>
            <person name="Cao L."/>
            <person name="Jiang T."/>
            <person name="Zhou Y."/>
            <person name="Ming D."/>
        </authorList>
    </citation>
    <scope>NUCLEOTIDE SEQUENCE [LARGE SCALE GENOMIC DNA]</scope>
    <source>
        <strain evidence="1 2">61421 PRCM</strain>
    </source>
</reference>
<dbReference type="EMBL" id="MPOG01000001">
    <property type="protein sequence ID" value="OOH98181.1"/>
    <property type="molecule type" value="Genomic_DNA"/>
</dbReference>
<dbReference type="Pfam" id="PF14025">
    <property type="entry name" value="DUF4241"/>
    <property type="match status" value="1"/>
</dbReference>
<dbReference type="InterPro" id="IPR025335">
    <property type="entry name" value="DUF4241"/>
</dbReference>
<dbReference type="STRING" id="238.BBD35_01485"/>
<keyword evidence="2" id="KW-1185">Reference proteome</keyword>
<evidence type="ECO:0000313" key="1">
    <source>
        <dbReference type="EMBL" id="OOH98181.1"/>
    </source>
</evidence>
<name>A0A1V3U611_ELIME</name>
<evidence type="ECO:0008006" key="3">
    <source>
        <dbReference type="Google" id="ProtNLM"/>
    </source>
</evidence>
<organism evidence="1 2">
    <name type="scientific">Elizabethkingia meningoseptica</name>
    <name type="common">Chryseobacterium meningosepticum</name>
    <dbReference type="NCBI Taxonomy" id="238"/>
    <lineage>
        <taxon>Bacteria</taxon>
        <taxon>Pseudomonadati</taxon>
        <taxon>Bacteroidota</taxon>
        <taxon>Flavobacteriia</taxon>
        <taxon>Flavobacteriales</taxon>
        <taxon>Weeksellaceae</taxon>
        <taxon>Elizabethkingia</taxon>
    </lineage>
</organism>
<dbReference type="RefSeq" id="WP_069215586.1">
    <property type="nucleotide sequence ID" value="NZ_CP016378.1"/>
</dbReference>
<dbReference type="Proteomes" id="UP000188947">
    <property type="component" value="Unassembled WGS sequence"/>
</dbReference>
<gene>
    <name evidence="1" type="ORF">BMF97_02630</name>
</gene>
<protein>
    <recommendedName>
        <fullName evidence="3">DUF4241 domain-containing protein</fullName>
    </recommendedName>
</protein>
<evidence type="ECO:0000313" key="2">
    <source>
        <dbReference type="Proteomes" id="UP000188947"/>
    </source>
</evidence>
<proteinExistence type="predicted"/>
<comment type="caution">
    <text evidence="1">The sequence shown here is derived from an EMBL/GenBank/DDBJ whole genome shotgun (WGS) entry which is preliminary data.</text>
</comment>
<accession>A0A1V3U611</accession>
<dbReference type="OrthoDB" id="9789980at2"/>
<dbReference type="AlphaFoldDB" id="A0A1V3U611"/>